<evidence type="ECO:0000256" key="1">
    <source>
        <dbReference type="ARBA" id="ARBA00022723"/>
    </source>
</evidence>
<dbReference type="InterPro" id="IPR013083">
    <property type="entry name" value="Znf_RING/FYVE/PHD"/>
</dbReference>
<dbReference type="GeneID" id="7823442"/>
<dbReference type="PANTHER" id="PTHR14155">
    <property type="entry name" value="RING FINGER DOMAIN-CONTAINING"/>
    <property type="match status" value="1"/>
</dbReference>
<feature type="chain" id="PRO_5004201329" evidence="7">
    <location>
        <begin position="23"/>
        <end position="466"/>
    </location>
</feature>
<evidence type="ECO:0000256" key="2">
    <source>
        <dbReference type="ARBA" id="ARBA00022771"/>
    </source>
</evidence>
<reference evidence="10" key="1">
    <citation type="journal article" date="2006" name="PLoS Biol.">
        <title>Macronuclear genome sequence of the ciliate Tetrahymena thermophila, a model eukaryote.</title>
        <authorList>
            <person name="Eisen J.A."/>
            <person name="Coyne R.S."/>
            <person name="Wu M."/>
            <person name="Wu D."/>
            <person name="Thiagarajan M."/>
            <person name="Wortman J.R."/>
            <person name="Badger J.H."/>
            <person name="Ren Q."/>
            <person name="Amedeo P."/>
            <person name="Jones K.M."/>
            <person name="Tallon L.J."/>
            <person name="Delcher A.L."/>
            <person name="Salzberg S.L."/>
            <person name="Silva J.C."/>
            <person name="Haas B.J."/>
            <person name="Majoros W.H."/>
            <person name="Farzad M."/>
            <person name="Carlton J.M."/>
            <person name="Smith R.K. Jr."/>
            <person name="Garg J."/>
            <person name="Pearlman R.E."/>
            <person name="Karrer K.M."/>
            <person name="Sun L."/>
            <person name="Manning G."/>
            <person name="Elde N.C."/>
            <person name="Turkewitz A.P."/>
            <person name="Asai D.J."/>
            <person name="Wilkes D.E."/>
            <person name="Wang Y."/>
            <person name="Cai H."/>
            <person name="Collins K."/>
            <person name="Stewart B.A."/>
            <person name="Lee S.R."/>
            <person name="Wilamowska K."/>
            <person name="Weinberg Z."/>
            <person name="Ruzzo W.L."/>
            <person name="Wloga D."/>
            <person name="Gaertig J."/>
            <person name="Frankel J."/>
            <person name="Tsao C.-C."/>
            <person name="Gorovsky M.A."/>
            <person name="Keeling P.J."/>
            <person name="Waller R.F."/>
            <person name="Patron N.J."/>
            <person name="Cherry J.M."/>
            <person name="Stover N.A."/>
            <person name="Krieger C.J."/>
            <person name="del Toro C."/>
            <person name="Ryder H.F."/>
            <person name="Williamson S.C."/>
            <person name="Barbeau R.A."/>
            <person name="Hamilton E.P."/>
            <person name="Orias E."/>
        </authorList>
    </citation>
    <scope>NUCLEOTIDE SEQUENCE [LARGE SCALE GENOMIC DNA]</scope>
    <source>
        <strain evidence="10">SB210</strain>
    </source>
</reference>
<dbReference type="PANTHER" id="PTHR14155:SF610">
    <property type="entry name" value="OS01G0755700 PROTEIN"/>
    <property type="match status" value="1"/>
</dbReference>
<dbReference type="RefSeq" id="XP_001030863.3">
    <property type="nucleotide sequence ID" value="XM_001030863.3"/>
</dbReference>
<evidence type="ECO:0000313" key="9">
    <source>
        <dbReference type="EMBL" id="EAR83200.3"/>
    </source>
</evidence>
<dbReference type="SMART" id="SM00184">
    <property type="entry name" value="RING"/>
    <property type="match status" value="1"/>
</dbReference>
<dbReference type="AlphaFoldDB" id="Q22D53"/>
<feature type="transmembrane region" description="Helical" evidence="6">
    <location>
        <begin position="318"/>
        <end position="340"/>
    </location>
</feature>
<evidence type="ECO:0000259" key="8">
    <source>
        <dbReference type="PROSITE" id="PS50089"/>
    </source>
</evidence>
<evidence type="ECO:0000313" key="10">
    <source>
        <dbReference type="Proteomes" id="UP000009168"/>
    </source>
</evidence>
<evidence type="ECO:0000256" key="7">
    <source>
        <dbReference type="SAM" id="SignalP"/>
    </source>
</evidence>
<keyword evidence="7" id="KW-0732">Signal</keyword>
<gene>
    <name evidence="9" type="ORF">TTHERM_01002650</name>
</gene>
<dbReference type="Proteomes" id="UP000009168">
    <property type="component" value="Unassembled WGS sequence"/>
</dbReference>
<dbReference type="InParanoid" id="Q22D53"/>
<dbReference type="OrthoDB" id="304171at2759"/>
<dbReference type="Pfam" id="PF13639">
    <property type="entry name" value="zf-RING_2"/>
    <property type="match status" value="1"/>
</dbReference>
<dbReference type="STRING" id="312017.Q22D53"/>
<feature type="compositionally biased region" description="Low complexity" evidence="5">
    <location>
        <begin position="357"/>
        <end position="373"/>
    </location>
</feature>
<keyword evidence="1" id="KW-0479">Metal-binding</keyword>
<name>Q22D53_TETTS</name>
<accession>Q22D53</accession>
<organism evidence="9 10">
    <name type="scientific">Tetrahymena thermophila (strain SB210)</name>
    <dbReference type="NCBI Taxonomy" id="312017"/>
    <lineage>
        <taxon>Eukaryota</taxon>
        <taxon>Sar</taxon>
        <taxon>Alveolata</taxon>
        <taxon>Ciliophora</taxon>
        <taxon>Intramacronucleata</taxon>
        <taxon>Oligohymenophorea</taxon>
        <taxon>Hymenostomatida</taxon>
        <taxon>Tetrahymenina</taxon>
        <taxon>Tetrahymenidae</taxon>
        <taxon>Tetrahymena</taxon>
    </lineage>
</organism>
<evidence type="ECO:0000256" key="4">
    <source>
        <dbReference type="PROSITE-ProRule" id="PRU00175"/>
    </source>
</evidence>
<protein>
    <submittedName>
        <fullName evidence="9">C3HC4 type (RING finger) zinc finger protein</fullName>
    </submittedName>
</protein>
<dbReference type="Gene3D" id="3.30.40.10">
    <property type="entry name" value="Zinc/RING finger domain, C3HC4 (zinc finger)"/>
    <property type="match status" value="1"/>
</dbReference>
<feature type="signal peptide" evidence="7">
    <location>
        <begin position="1"/>
        <end position="22"/>
    </location>
</feature>
<dbReference type="HOGENOM" id="CLU_624855_0_0_1"/>
<keyword evidence="6" id="KW-0812">Transmembrane</keyword>
<keyword evidence="6" id="KW-1133">Transmembrane helix</keyword>
<evidence type="ECO:0000256" key="3">
    <source>
        <dbReference type="ARBA" id="ARBA00022833"/>
    </source>
</evidence>
<evidence type="ECO:0000256" key="6">
    <source>
        <dbReference type="SAM" id="Phobius"/>
    </source>
</evidence>
<dbReference type="InterPro" id="IPR053238">
    <property type="entry name" value="RING-H2_zinc_finger"/>
</dbReference>
<dbReference type="EMBL" id="GG662361">
    <property type="protein sequence ID" value="EAR83200.3"/>
    <property type="molecule type" value="Genomic_DNA"/>
</dbReference>
<dbReference type="InterPro" id="IPR001841">
    <property type="entry name" value="Znf_RING"/>
</dbReference>
<keyword evidence="10" id="KW-1185">Reference proteome</keyword>
<sequence>MNKLILFGFSIFYLLHNKIIQAEEINYENNFKFTKLQAIQSEIMIQLSQKKTQDIQIFLFDNNAPNELTIQLFNSNLKQLNRQKMYEFQMQIYEYPLKQDCEKAFLEQKFNPENLIASLSFTHIFDHITFINSYYYLMFSRVNYYRQPGSVDVSADQEALDTNLMLKFTDKPNCKQNGYYNSDQNKCICQKNRQGPFCEYDVLLVTNYYPFEIVIKPFEGKYIQIYKIQQEDELKLEMNIKHSIIPDIHMYRSDNPNEFPTQYKYFENLVFNSKNNTNIISANPHEGQILLFIRNPSNSQLYATLNIRNVTLIDETNLILFILLSLFITLAISFFCIFCFNKISKKKKADKHVELQETNEGQNKENQQNGQNGATPQTNRNLIDEIKTQRENQIKSEMEQITQGNKYEQFQLETSFKEQICAICLDDFEYDDLVRKTKCNHMFHEKCLYKWLFKYISCPMCNQDLT</sequence>
<feature type="region of interest" description="Disordered" evidence="5">
    <location>
        <begin position="357"/>
        <end position="381"/>
    </location>
</feature>
<dbReference type="GO" id="GO:0008270">
    <property type="term" value="F:zinc ion binding"/>
    <property type="evidence" value="ECO:0007669"/>
    <property type="project" value="UniProtKB-KW"/>
</dbReference>
<keyword evidence="3" id="KW-0862">Zinc</keyword>
<keyword evidence="6" id="KW-0472">Membrane</keyword>
<proteinExistence type="predicted"/>
<dbReference type="PROSITE" id="PS50089">
    <property type="entry name" value="ZF_RING_2"/>
    <property type="match status" value="1"/>
</dbReference>
<dbReference type="KEGG" id="tet:TTHERM_01002650"/>
<evidence type="ECO:0000256" key="5">
    <source>
        <dbReference type="SAM" id="MobiDB-lite"/>
    </source>
</evidence>
<dbReference type="eggNOG" id="KOG0800">
    <property type="taxonomic scope" value="Eukaryota"/>
</dbReference>
<keyword evidence="2 4" id="KW-0863">Zinc-finger</keyword>
<feature type="domain" description="RING-type" evidence="8">
    <location>
        <begin position="421"/>
        <end position="462"/>
    </location>
</feature>
<dbReference type="SUPFAM" id="SSF57850">
    <property type="entry name" value="RING/U-box"/>
    <property type="match status" value="1"/>
</dbReference>